<comment type="caution">
    <text evidence="3">The sequence shown here is derived from an EMBL/GenBank/DDBJ whole genome shotgun (WGS) entry which is preliminary data.</text>
</comment>
<dbReference type="Proteomes" id="UP000241158">
    <property type="component" value="Unassembled WGS sequence"/>
</dbReference>
<dbReference type="Pfam" id="PF02615">
    <property type="entry name" value="Ldh_2"/>
    <property type="match status" value="1"/>
</dbReference>
<dbReference type="InterPro" id="IPR043144">
    <property type="entry name" value="Mal/L-sulf/L-lact_DH-like_ah"/>
</dbReference>
<dbReference type="InterPro" id="IPR036111">
    <property type="entry name" value="Mal/L-sulfo/L-lacto_DH-like_sf"/>
</dbReference>
<accession>A0A2P7ASQ1</accession>
<dbReference type="RefSeq" id="WP_106717606.1">
    <property type="nucleotide sequence ID" value="NZ_JACHXT010000003.1"/>
</dbReference>
<protein>
    <submittedName>
        <fullName evidence="3">Oxidoreductase</fullName>
    </submittedName>
</protein>
<dbReference type="PANTHER" id="PTHR11091">
    <property type="entry name" value="OXIDOREDUCTASE-RELATED"/>
    <property type="match status" value="1"/>
</dbReference>
<dbReference type="InterPro" id="IPR003767">
    <property type="entry name" value="Malate/L-lactate_DH-like"/>
</dbReference>
<gene>
    <name evidence="3" type="ORF">CU100_16140</name>
</gene>
<dbReference type="EMBL" id="PGGN01000003">
    <property type="protein sequence ID" value="PSH57244.1"/>
    <property type="molecule type" value="Genomic_DNA"/>
</dbReference>
<evidence type="ECO:0000313" key="3">
    <source>
        <dbReference type="EMBL" id="PSH57244.1"/>
    </source>
</evidence>
<name>A0A2P7ASQ1_9HYPH</name>
<dbReference type="PANTHER" id="PTHR11091:SF0">
    <property type="entry name" value="MALATE DEHYDROGENASE"/>
    <property type="match status" value="1"/>
</dbReference>
<sequence length="343" mass="35608">MAEILVTADELAKRLMAALAAEGVDEEGAAATTMALMHASRLGVDSHGARLIKHYCKVLRGGRVNAHAVVSCHRTGPATAMVDGDNGLGHLTSYRAVSVAIEIARESGVGAVGATRSSHFGAAGAYALAIAEAGMIGFATTNTDSIVGLFEGTEPFHGTNPLAFAAPVTGEKPWLLDMATSSIPLNRVLLYRSLGKELPDGVAADENGAPTRDPNVAQMLLPLGGEGFGFKGAGLAGVATLLSAVLTGTTLDPDFIPMVNTDNISTPRNMGHFFLAIDPARFAGANVFAAGMRAYLDSLRKVPAADGGKVMAPGDREWDVEAQRLRDGIPIDSETAAFLNFSH</sequence>
<keyword evidence="4" id="KW-1185">Reference proteome</keyword>
<dbReference type="Gene3D" id="1.10.1530.10">
    <property type="match status" value="1"/>
</dbReference>
<dbReference type="Gene3D" id="3.30.1370.60">
    <property type="entry name" value="Hypothetical oxidoreductase yiak, domain 2"/>
    <property type="match status" value="1"/>
</dbReference>
<evidence type="ECO:0000256" key="1">
    <source>
        <dbReference type="ARBA" id="ARBA00006056"/>
    </source>
</evidence>
<dbReference type="OrthoDB" id="9811519at2"/>
<dbReference type="SUPFAM" id="SSF89733">
    <property type="entry name" value="L-sulfolactate dehydrogenase-like"/>
    <property type="match status" value="1"/>
</dbReference>
<evidence type="ECO:0000313" key="4">
    <source>
        <dbReference type="Proteomes" id="UP000241158"/>
    </source>
</evidence>
<evidence type="ECO:0000256" key="2">
    <source>
        <dbReference type="ARBA" id="ARBA00023002"/>
    </source>
</evidence>
<reference evidence="4" key="1">
    <citation type="submission" date="2017-11" db="EMBL/GenBank/DDBJ databases">
        <authorList>
            <person name="Kuznetsova I."/>
            <person name="Sazanova A."/>
            <person name="Chirak E."/>
            <person name="Safronova V."/>
            <person name="Willems A."/>
        </authorList>
    </citation>
    <scope>NUCLEOTIDE SEQUENCE [LARGE SCALE GENOMIC DNA]</scope>
    <source>
        <strain evidence="4">PEPV15</strain>
    </source>
</reference>
<proteinExistence type="inferred from homology"/>
<dbReference type="AlphaFoldDB" id="A0A2P7ASQ1"/>
<organism evidence="3 4">
    <name type="scientific">Phyllobacterium endophyticum</name>
    <dbReference type="NCBI Taxonomy" id="1149773"/>
    <lineage>
        <taxon>Bacteria</taxon>
        <taxon>Pseudomonadati</taxon>
        <taxon>Pseudomonadota</taxon>
        <taxon>Alphaproteobacteria</taxon>
        <taxon>Hyphomicrobiales</taxon>
        <taxon>Phyllobacteriaceae</taxon>
        <taxon>Phyllobacterium</taxon>
    </lineage>
</organism>
<comment type="similarity">
    <text evidence="1">Belongs to the LDH2/MDH2 oxidoreductase family.</text>
</comment>
<dbReference type="GO" id="GO:0016491">
    <property type="term" value="F:oxidoreductase activity"/>
    <property type="evidence" value="ECO:0007669"/>
    <property type="project" value="UniProtKB-KW"/>
</dbReference>
<dbReference type="InterPro" id="IPR043143">
    <property type="entry name" value="Mal/L-sulf/L-lact_DH-like_NADP"/>
</dbReference>
<keyword evidence="2" id="KW-0560">Oxidoreductase</keyword>